<dbReference type="AlphaFoldDB" id="A0A2T7CZF5"/>
<accession>A0A2T7CZF5</accession>
<feature type="region of interest" description="Disordered" evidence="1">
    <location>
        <begin position="36"/>
        <end position="62"/>
    </location>
</feature>
<keyword evidence="3" id="KW-1185">Reference proteome</keyword>
<proteinExistence type="predicted"/>
<organism evidence="2 3">
    <name type="scientific">Panicum hallii var. hallii</name>
    <dbReference type="NCBI Taxonomy" id="1504633"/>
    <lineage>
        <taxon>Eukaryota</taxon>
        <taxon>Viridiplantae</taxon>
        <taxon>Streptophyta</taxon>
        <taxon>Embryophyta</taxon>
        <taxon>Tracheophyta</taxon>
        <taxon>Spermatophyta</taxon>
        <taxon>Magnoliopsida</taxon>
        <taxon>Liliopsida</taxon>
        <taxon>Poales</taxon>
        <taxon>Poaceae</taxon>
        <taxon>PACMAD clade</taxon>
        <taxon>Panicoideae</taxon>
        <taxon>Panicodae</taxon>
        <taxon>Paniceae</taxon>
        <taxon>Panicinae</taxon>
        <taxon>Panicum</taxon>
        <taxon>Panicum sect. Panicum</taxon>
    </lineage>
</organism>
<evidence type="ECO:0000313" key="3">
    <source>
        <dbReference type="Proteomes" id="UP000244336"/>
    </source>
</evidence>
<evidence type="ECO:0000313" key="2">
    <source>
        <dbReference type="EMBL" id="PUZ48719.1"/>
    </source>
</evidence>
<dbReference type="Gramene" id="PUZ48719">
    <property type="protein sequence ID" value="PUZ48719"/>
    <property type="gene ID" value="GQ55_7G269200"/>
</dbReference>
<feature type="compositionally biased region" description="Gly residues" evidence="1">
    <location>
        <begin position="53"/>
        <end position="62"/>
    </location>
</feature>
<evidence type="ECO:0000256" key="1">
    <source>
        <dbReference type="SAM" id="MobiDB-lite"/>
    </source>
</evidence>
<gene>
    <name evidence="2" type="ORF">GQ55_7G269200</name>
</gene>
<dbReference type="EMBL" id="CM009755">
    <property type="protein sequence ID" value="PUZ48719.1"/>
    <property type="molecule type" value="Genomic_DNA"/>
</dbReference>
<reference evidence="2 3" key="1">
    <citation type="submission" date="2018-04" db="EMBL/GenBank/DDBJ databases">
        <title>WGS assembly of Panicum hallii var. hallii HAL2.</title>
        <authorList>
            <person name="Lovell J."/>
            <person name="Jenkins J."/>
            <person name="Lowry D."/>
            <person name="Mamidi S."/>
            <person name="Sreedasyam A."/>
            <person name="Weng X."/>
            <person name="Barry K."/>
            <person name="Bonette J."/>
            <person name="Campitelli B."/>
            <person name="Daum C."/>
            <person name="Gordon S."/>
            <person name="Gould B."/>
            <person name="Lipzen A."/>
            <person name="MacQueen A."/>
            <person name="Palacio-Mejia J."/>
            <person name="Plott C."/>
            <person name="Shakirov E."/>
            <person name="Shu S."/>
            <person name="Yoshinaga Y."/>
            <person name="Zane M."/>
            <person name="Rokhsar D."/>
            <person name="Grimwood J."/>
            <person name="Schmutz J."/>
            <person name="Juenger T."/>
        </authorList>
    </citation>
    <scope>NUCLEOTIDE SEQUENCE [LARGE SCALE GENOMIC DNA]</scope>
    <source>
        <strain evidence="3">cv. HAL2</strain>
    </source>
</reference>
<name>A0A2T7CZF5_9POAL</name>
<protein>
    <submittedName>
        <fullName evidence="2">Uncharacterized protein</fullName>
    </submittedName>
</protein>
<dbReference type="Proteomes" id="UP000244336">
    <property type="component" value="Chromosome 7"/>
</dbReference>
<sequence length="62" mass="6605">MLLISRWIERADPCRNRSGQYINQCGTKGLNPWGCRPAAGTGAARPRRNRAPGGQGSGGRGP</sequence>